<comment type="caution">
    <text evidence="2">The sequence shown here is derived from an EMBL/GenBank/DDBJ whole genome shotgun (WGS) entry which is preliminary data.</text>
</comment>
<comment type="similarity">
    <text evidence="1">Belongs to the bactofilin family.</text>
</comment>
<dbReference type="Pfam" id="PF04519">
    <property type="entry name" value="Bactofilin"/>
    <property type="match status" value="1"/>
</dbReference>
<evidence type="ECO:0000313" key="2">
    <source>
        <dbReference type="EMBL" id="MYD89819.1"/>
    </source>
</evidence>
<dbReference type="EMBL" id="VXPY01000036">
    <property type="protein sequence ID" value="MYD89819.1"/>
    <property type="molecule type" value="Genomic_DNA"/>
</dbReference>
<name>A0A6B1DQ28_9CHLR</name>
<dbReference type="PANTHER" id="PTHR35024">
    <property type="entry name" value="HYPOTHETICAL CYTOSOLIC PROTEIN"/>
    <property type="match status" value="1"/>
</dbReference>
<dbReference type="PANTHER" id="PTHR35024:SF4">
    <property type="entry name" value="POLYMER-FORMING CYTOSKELETAL PROTEIN"/>
    <property type="match status" value="1"/>
</dbReference>
<protein>
    <submittedName>
        <fullName evidence="2">Polymer-forming cytoskeletal protein</fullName>
    </submittedName>
</protein>
<dbReference type="AlphaFoldDB" id="A0A6B1DQ28"/>
<proteinExistence type="inferred from homology"/>
<organism evidence="2">
    <name type="scientific">Caldilineaceae bacterium SB0662_bin_9</name>
    <dbReference type="NCBI Taxonomy" id="2605258"/>
    <lineage>
        <taxon>Bacteria</taxon>
        <taxon>Bacillati</taxon>
        <taxon>Chloroflexota</taxon>
        <taxon>Caldilineae</taxon>
        <taxon>Caldilineales</taxon>
        <taxon>Caldilineaceae</taxon>
    </lineage>
</organism>
<gene>
    <name evidence="2" type="ORF">F4Y08_05690</name>
</gene>
<reference evidence="2" key="1">
    <citation type="submission" date="2019-09" db="EMBL/GenBank/DDBJ databases">
        <title>Characterisation of the sponge microbiome using genome-centric metagenomics.</title>
        <authorList>
            <person name="Engelberts J.P."/>
            <person name="Robbins S.J."/>
            <person name="De Goeij J.M."/>
            <person name="Aranda M."/>
            <person name="Bell S.C."/>
            <person name="Webster N.S."/>
        </authorList>
    </citation>
    <scope>NUCLEOTIDE SEQUENCE</scope>
    <source>
        <strain evidence="2">SB0662_bin_9</strain>
    </source>
</reference>
<dbReference type="InterPro" id="IPR007607">
    <property type="entry name" value="BacA/B"/>
</dbReference>
<evidence type="ECO:0000256" key="1">
    <source>
        <dbReference type="ARBA" id="ARBA00044755"/>
    </source>
</evidence>
<accession>A0A6B1DQ28</accession>
<sequence length="172" mass="18535">MTAMTSENQTTGIQRIVRAMGGWINGTGALREQPGTELILGSDTWFSGHLRCRNTVIIEGMVENALIETSANIIIAEDARVGADLTAQIVSIRGVYSGTLTADRAEILQGAEVHGHVHVNTIYIDENAVMKAEMFLLGSADHRHQASPTEITSDVITRTTDVQTRPPPEIGA</sequence>